<keyword evidence="2 4" id="KW-0863">Zinc-finger</keyword>
<comment type="caution">
    <text evidence="8">The sequence shown here is derived from an EMBL/GenBank/DDBJ whole genome shotgun (WGS) entry which is preliminary data.</text>
</comment>
<dbReference type="Pfam" id="PF13920">
    <property type="entry name" value="zf-C3HC4_3"/>
    <property type="match status" value="1"/>
</dbReference>
<evidence type="ECO:0000256" key="3">
    <source>
        <dbReference type="ARBA" id="ARBA00022833"/>
    </source>
</evidence>
<keyword evidence="1" id="KW-0479">Metal-binding</keyword>
<dbReference type="PANTHER" id="PTHR46858">
    <property type="entry name" value="OS05G0521000 PROTEIN"/>
    <property type="match status" value="1"/>
</dbReference>
<keyword evidence="3" id="KW-0862">Zinc</keyword>
<feature type="transmembrane region" description="Helical" evidence="6">
    <location>
        <begin position="313"/>
        <end position="331"/>
    </location>
</feature>
<dbReference type="PANTHER" id="PTHR46858:SF5">
    <property type="entry name" value="E3 UBIQUITIN-PROTEIN LIGASE APD1-RELATED"/>
    <property type="match status" value="1"/>
</dbReference>
<dbReference type="InterPro" id="IPR032010">
    <property type="entry name" value="APD1-4_M"/>
</dbReference>
<dbReference type="Pfam" id="PF16041">
    <property type="entry name" value="APD1-4_M"/>
    <property type="match status" value="1"/>
</dbReference>
<dbReference type="InterPro" id="IPR001841">
    <property type="entry name" value="Znf_RING"/>
</dbReference>
<keyword evidence="6" id="KW-0812">Transmembrane</keyword>
<dbReference type="GO" id="GO:0009705">
    <property type="term" value="C:plant-type vacuole membrane"/>
    <property type="evidence" value="ECO:0007669"/>
    <property type="project" value="TreeGrafter"/>
</dbReference>
<reference evidence="8" key="1">
    <citation type="submission" date="2022-04" db="EMBL/GenBank/DDBJ databases">
        <title>A functionally conserved STORR gene fusion in Papaver species that diverged 16.8 million years ago.</title>
        <authorList>
            <person name="Catania T."/>
        </authorList>
    </citation>
    <scope>NUCLEOTIDE SEQUENCE</scope>
    <source>
        <strain evidence="8">S-188037</strain>
    </source>
</reference>
<evidence type="ECO:0000259" key="7">
    <source>
        <dbReference type="PROSITE" id="PS50089"/>
    </source>
</evidence>
<accession>A0AAD4RWR5</accession>
<dbReference type="InterPro" id="IPR013083">
    <property type="entry name" value="Znf_RING/FYVE/PHD"/>
</dbReference>
<evidence type="ECO:0000256" key="4">
    <source>
        <dbReference type="PROSITE-ProRule" id="PRU00175"/>
    </source>
</evidence>
<dbReference type="GO" id="GO:0061630">
    <property type="term" value="F:ubiquitin protein ligase activity"/>
    <property type="evidence" value="ECO:0007669"/>
    <property type="project" value="TreeGrafter"/>
</dbReference>
<dbReference type="SUPFAM" id="SSF57850">
    <property type="entry name" value="RING/U-box"/>
    <property type="match status" value="1"/>
</dbReference>
<evidence type="ECO:0000313" key="9">
    <source>
        <dbReference type="Proteomes" id="UP001202328"/>
    </source>
</evidence>
<dbReference type="InterPro" id="IPR032008">
    <property type="entry name" value="APD1-4_N"/>
</dbReference>
<dbReference type="Proteomes" id="UP001202328">
    <property type="component" value="Unassembled WGS sequence"/>
</dbReference>
<evidence type="ECO:0000313" key="8">
    <source>
        <dbReference type="EMBL" id="KAI3836889.1"/>
    </source>
</evidence>
<dbReference type="GO" id="GO:0008270">
    <property type="term" value="F:zinc ion binding"/>
    <property type="evidence" value="ECO:0007669"/>
    <property type="project" value="UniProtKB-KW"/>
</dbReference>
<protein>
    <recommendedName>
        <fullName evidence="7">RING-type domain-containing protein</fullName>
    </recommendedName>
</protein>
<evidence type="ECO:0000256" key="1">
    <source>
        <dbReference type="ARBA" id="ARBA00022723"/>
    </source>
</evidence>
<dbReference type="GO" id="GO:0005768">
    <property type="term" value="C:endosome"/>
    <property type="evidence" value="ECO:0007669"/>
    <property type="project" value="TreeGrafter"/>
</dbReference>
<dbReference type="Pfam" id="PF16040">
    <property type="entry name" value="APD1-4_N"/>
    <property type="match status" value="1"/>
</dbReference>
<keyword evidence="6" id="KW-0472">Membrane</keyword>
<feature type="region of interest" description="Disordered" evidence="5">
    <location>
        <begin position="1"/>
        <end position="47"/>
    </location>
</feature>
<keyword evidence="6" id="KW-1133">Transmembrane helix</keyword>
<dbReference type="GO" id="GO:0016567">
    <property type="term" value="P:protein ubiquitination"/>
    <property type="evidence" value="ECO:0007669"/>
    <property type="project" value="TreeGrafter"/>
</dbReference>
<evidence type="ECO:0000256" key="6">
    <source>
        <dbReference type="SAM" id="Phobius"/>
    </source>
</evidence>
<feature type="domain" description="RING-type" evidence="7">
    <location>
        <begin position="402"/>
        <end position="441"/>
    </location>
</feature>
<dbReference type="PROSITE" id="PS50089">
    <property type="entry name" value="ZF_RING_2"/>
    <property type="match status" value="1"/>
</dbReference>
<organism evidence="8 9">
    <name type="scientific">Papaver atlanticum</name>
    <dbReference type="NCBI Taxonomy" id="357466"/>
    <lineage>
        <taxon>Eukaryota</taxon>
        <taxon>Viridiplantae</taxon>
        <taxon>Streptophyta</taxon>
        <taxon>Embryophyta</taxon>
        <taxon>Tracheophyta</taxon>
        <taxon>Spermatophyta</taxon>
        <taxon>Magnoliopsida</taxon>
        <taxon>Ranunculales</taxon>
        <taxon>Papaveraceae</taxon>
        <taxon>Papaveroideae</taxon>
        <taxon>Papaver</taxon>
    </lineage>
</organism>
<feature type="transmembrane region" description="Helical" evidence="6">
    <location>
        <begin position="69"/>
        <end position="94"/>
    </location>
</feature>
<proteinExistence type="predicted"/>
<gene>
    <name evidence="8" type="ORF">MKW98_005222</name>
</gene>
<dbReference type="EMBL" id="JAJJMB010017633">
    <property type="protein sequence ID" value="KAI3836889.1"/>
    <property type="molecule type" value="Genomic_DNA"/>
</dbReference>
<sequence>MSLMEHSLMASSSSISSSTPVQETEVQVENQQEHEQHEHNQQQQNRNVSSVRVSFTMISDWSSSEFMDDVWSCIIILLVCWFLAVSAMVVMGFYGERDLPIGPNFSSLLTANSLFVSEIEVLEVTESKLGPVLYGFYKPPPLDVETNWSESYYTSVPAYSHKEWIYYLNPGSEVDIIYSAKSQDSSPLFIVIAEGEQDLLEWIEDPSYPNTTLSWSIIQGSGRIQQKVFTSSYYYVAVANINPEPAEVQLNISIQAFLYNTTKAYCKCSLSEGLCRLKLFPFKQNVAVLSSPTRQQGTPPEDWFVKVSYEPRWITYFVGSGAMTLIFFLIYKVCAKFLNSSRNGSDNERTPLLGQKDDDILSLGSSYDSVSHDEEFEDPLALGSTEGKQLKEGETENSHHLCLVCSDTARDSFFLPCGHCATCYTCGTRIMEDAGVCPVCRRKMKKLRRIIAV</sequence>
<evidence type="ECO:0000256" key="2">
    <source>
        <dbReference type="ARBA" id="ARBA00022771"/>
    </source>
</evidence>
<dbReference type="AlphaFoldDB" id="A0AAD4RWR5"/>
<feature type="compositionally biased region" description="Low complexity" evidence="5">
    <location>
        <begin position="1"/>
        <end position="30"/>
    </location>
</feature>
<name>A0AAD4RWR5_9MAGN</name>
<keyword evidence="9" id="KW-1185">Reference proteome</keyword>
<feature type="compositionally biased region" description="Basic and acidic residues" evidence="5">
    <location>
        <begin position="31"/>
        <end position="40"/>
    </location>
</feature>
<evidence type="ECO:0000256" key="5">
    <source>
        <dbReference type="SAM" id="MobiDB-lite"/>
    </source>
</evidence>
<dbReference type="Gene3D" id="3.30.40.10">
    <property type="entry name" value="Zinc/RING finger domain, C3HC4 (zinc finger)"/>
    <property type="match status" value="1"/>
</dbReference>